<name>A0A8S2UH02_9BILA</name>
<organism evidence="1 2">
    <name type="scientific">Rotaria magnacalcarata</name>
    <dbReference type="NCBI Taxonomy" id="392030"/>
    <lineage>
        <taxon>Eukaryota</taxon>
        <taxon>Metazoa</taxon>
        <taxon>Spiralia</taxon>
        <taxon>Gnathifera</taxon>
        <taxon>Rotifera</taxon>
        <taxon>Eurotatoria</taxon>
        <taxon>Bdelloidea</taxon>
        <taxon>Philodinida</taxon>
        <taxon>Philodinidae</taxon>
        <taxon>Rotaria</taxon>
    </lineage>
</organism>
<feature type="non-terminal residue" evidence="1">
    <location>
        <position position="1"/>
    </location>
</feature>
<gene>
    <name evidence="1" type="ORF">SMN809_LOCUS27886</name>
</gene>
<feature type="non-terminal residue" evidence="1">
    <location>
        <position position="97"/>
    </location>
</feature>
<dbReference type="EMBL" id="CAJOBI010044905">
    <property type="protein sequence ID" value="CAF4342907.1"/>
    <property type="molecule type" value="Genomic_DNA"/>
</dbReference>
<proteinExistence type="predicted"/>
<reference evidence="1" key="1">
    <citation type="submission" date="2021-02" db="EMBL/GenBank/DDBJ databases">
        <authorList>
            <person name="Nowell W R."/>
        </authorList>
    </citation>
    <scope>NUCLEOTIDE SEQUENCE</scope>
</reference>
<sequence length="97" mass="11098">GTRIFFADPWLHNKFGNELTGPEDGRFKAETLAASASTIMVIQRARNEFGQEINKVYTRFADFDSIGSNPALKATYNRKNRLAMVRYIPSEDWIQQP</sequence>
<evidence type="ECO:0000313" key="1">
    <source>
        <dbReference type="EMBL" id="CAF4342907.1"/>
    </source>
</evidence>
<comment type="caution">
    <text evidence="1">The sequence shown here is derived from an EMBL/GenBank/DDBJ whole genome shotgun (WGS) entry which is preliminary data.</text>
</comment>
<dbReference type="AlphaFoldDB" id="A0A8S2UH02"/>
<dbReference type="Proteomes" id="UP000676336">
    <property type="component" value="Unassembled WGS sequence"/>
</dbReference>
<accession>A0A8S2UH02</accession>
<evidence type="ECO:0000313" key="2">
    <source>
        <dbReference type="Proteomes" id="UP000676336"/>
    </source>
</evidence>
<protein>
    <submittedName>
        <fullName evidence="1">Uncharacterized protein</fullName>
    </submittedName>
</protein>